<feature type="transmembrane region" description="Helical" evidence="6">
    <location>
        <begin position="60"/>
        <end position="78"/>
    </location>
</feature>
<feature type="domain" description="DUF3817" evidence="7">
    <location>
        <begin position="21"/>
        <end position="107"/>
    </location>
</feature>
<keyword evidence="2" id="KW-1003">Cell membrane</keyword>
<dbReference type="PANTHER" id="PTHR40077">
    <property type="entry name" value="MEMBRANE PROTEIN-RELATED"/>
    <property type="match status" value="1"/>
</dbReference>
<keyword evidence="4 6" id="KW-1133">Transmembrane helix</keyword>
<keyword evidence="9" id="KW-1185">Reference proteome</keyword>
<comment type="caution">
    <text evidence="8">The sequence shown here is derived from an EMBL/GenBank/DDBJ whole genome shotgun (WGS) entry which is preliminary data.</text>
</comment>
<accession>A0ABT6C796</accession>
<evidence type="ECO:0000256" key="4">
    <source>
        <dbReference type="ARBA" id="ARBA00022989"/>
    </source>
</evidence>
<dbReference type="RefSeq" id="WP_277190924.1">
    <property type="nucleotide sequence ID" value="NZ_JAROAV010000008.1"/>
</dbReference>
<keyword evidence="3 6" id="KW-0812">Transmembrane</keyword>
<evidence type="ECO:0000256" key="6">
    <source>
        <dbReference type="SAM" id="Phobius"/>
    </source>
</evidence>
<evidence type="ECO:0000256" key="3">
    <source>
        <dbReference type="ARBA" id="ARBA00022692"/>
    </source>
</evidence>
<evidence type="ECO:0000256" key="5">
    <source>
        <dbReference type="ARBA" id="ARBA00023136"/>
    </source>
</evidence>
<feature type="transmembrane region" description="Helical" evidence="6">
    <location>
        <begin position="26"/>
        <end position="48"/>
    </location>
</feature>
<organism evidence="8 9">
    <name type="scientific">Luteipulveratus flavus</name>
    <dbReference type="NCBI Taxonomy" id="3031728"/>
    <lineage>
        <taxon>Bacteria</taxon>
        <taxon>Bacillati</taxon>
        <taxon>Actinomycetota</taxon>
        <taxon>Actinomycetes</taxon>
        <taxon>Micrococcales</taxon>
        <taxon>Dermacoccaceae</taxon>
        <taxon>Luteipulveratus</taxon>
    </lineage>
</organism>
<gene>
    <name evidence="8" type="ORF">P4R38_02625</name>
</gene>
<reference evidence="8 9" key="1">
    <citation type="submission" date="2023-03" db="EMBL/GenBank/DDBJ databases">
        <title>YIM 133296 draft genome.</title>
        <authorList>
            <person name="Xiong L."/>
        </authorList>
    </citation>
    <scope>NUCLEOTIDE SEQUENCE [LARGE SCALE GENOMIC DNA]</scope>
    <source>
        <strain evidence="8 9">YIM 133296</strain>
    </source>
</reference>
<dbReference type="Pfam" id="PF12823">
    <property type="entry name" value="DUF3817"/>
    <property type="match status" value="1"/>
</dbReference>
<dbReference type="NCBIfam" id="TIGR03954">
    <property type="entry name" value="integ_memb_HG"/>
    <property type="match status" value="1"/>
</dbReference>
<evidence type="ECO:0000313" key="8">
    <source>
        <dbReference type="EMBL" id="MDF8263141.1"/>
    </source>
</evidence>
<evidence type="ECO:0000313" key="9">
    <source>
        <dbReference type="Proteomes" id="UP001528912"/>
    </source>
</evidence>
<keyword evidence="5 6" id="KW-0472">Membrane</keyword>
<feature type="transmembrane region" description="Helical" evidence="6">
    <location>
        <begin position="85"/>
        <end position="101"/>
    </location>
</feature>
<evidence type="ECO:0000259" key="7">
    <source>
        <dbReference type="Pfam" id="PF12823"/>
    </source>
</evidence>
<evidence type="ECO:0000256" key="1">
    <source>
        <dbReference type="ARBA" id="ARBA00004651"/>
    </source>
</evidence>
<comment type="subcellular location">
    <subcellularLocation>
        <location evidence="1">Cell membrane</location>
        <topology evidence="1">Multi-pass membrane protein</topology>
    </subcellularLocation>
</comment>
<name>A0ABT6C796_9MICO</name>
<sequence>MSDPAPQPAARIDVGKARTRLTFFKVMAFVVGIGLLVLCLEMVLHYGFDNNALDWWPQPHGFIFIVYVLATVLLGFELRWPLGRTLLVVLAGCVPFLSFWVERRVSRESEATLAGAGTQLPAR</sequence>
<dbReference type="InterPro" id="IPR023845">
    <property type="entry name" value="DUF3817_TM"/>
</dbReference>
<dbReference type="Proteomes" id="UP001528912">
    <property type="component" value="Unassembled WGS sequence"/>
</dbReference>
<protein>
    <submittedName>
        <fullName evidence="8">DUF3817 domain-containing protein</fullName>
    </submittedName>
</protein>
<proteinExistence type="predicted"/>
<dbReference type="PANTHER" id="PTHR40077:SF2">
    <property type="entry name" value="MEMBRANE PROTEIN"/>
    <property type="match status" value="1"/>
</dbReference>
<dbReference type="EMBL" id="JAROAV010000008">
    <property type="protein sequence ID" value="MDF8263141.1"/>
    <property type="molecule type" value="Genomic_DNA"/>
</dbReference>
<evidence type="ECO:0000256" key="2">
    <source>
        <dbReference type="ARBA" id="ARBA00022475"/>
    </source>
</evidence>